<dbReference type="Gene3D" id="2.30.30.140">
    <property type="match status" value="1"/>
</dbReference>
<feature type="compositionally biased region" description="Low complexity" evidence="6">
    <location>
        <begin position="125"/>
        <end position="134"/>
    </location>
</feature>
<dbReference type="InterPro" id="IPR029154">
    <property type="entry name" value="HIBADH-like_NADP-bd"/>
</dbReference>
<sequence>MESKFKLGDIVWAKMKGFPPWPGKVCHPMPDVKKPADKRPKQFIFFFGSENYAYVLEETIWPFTKFKELYKTPSRMLRGFQEAVEIAEKLDSLRDWAEPPDVSPSDEAEKLQQAASFTKKRLLDSGPSTSSSSNKKQKDSFEFNDSNENDDSFEGPSSKRSSMQYANDDYYAPEGYMPDILPPLNDSISSRNIIATPMRIGFLGLGMIGRGVVDNLLRSGHEVTVWNRTTSKCYEFTKDGALKGSTPAEVVQLCDITFSCVSDPAALKDLVFANCGVLQGISPGKGYVDMSTVDVETIKDVQEAVVSKGGRFLEAPVIGNRMLARAGQLVVLAAGDKALYDDCYSCFQAISKHKFHLGEVGSATKMKLVLTLIFGSALSGLAECLALSTKLGLDNTEVMKIISHSSISSIFIHEKGIDMIKNRIAEPNCKLNVMQKDMKLAINLSDTVDQPLPVCAAVNELFKKAKAKGYSEDDIASLYRAADL</sequence>
<dbReference type="GO" id="GO:0000785">
    <property type="term" value="C:chromatin"/>
    <property type="evidence" value="ECO:0000318"/>
    <property type="project" value="GO_Central"/>
</dbReference>
<dbReference type="InterPro" id="IPR008927">
    <property type="entry name" value="6-PGluconate_DH-like_C_sf"/>
</dbReference>
<dbReference type="Gene3D" id="1.10.1040.10">
    <property type="entry name" value="N-(1-d-carboxylethyl)-l-norvaline Dehydrogenase, domain 2"/>
    <property type="match status" value="1"/>
</dbReference>
<evidence type="ECO:0000256" key="3">
    <source>
        <dbReference type="ARBA" id="ARBA00022454"/>
    </source>
</evidence>
<dbReference type="Pfam" id="PF00855">
    <property type="entry name" value="PWWP"/>
    <property type="match status" value="1"/>
</dbReference>
<organism evidence="9 10">
    <name type="scientific">Helobdella robusta</name>
    <name type="common">Californian leech</name>
    <dbReference type="NCBI Taxonomy" id="6412"/>
    <lineage>
        <taxon>Eukaryota</taxon>
        <taxon>Metazoa</taxon>
        <taxon>Spiralia</taxon>
        <taxon>Lophotrochozoa</taxon>
        <taxon>Annelida</taxon>
        <taxon>Clitellata</taxon>
        <taxon>Hirudinea</taxon>
        <taxon>Rhynchobdellida</taxon>
        <taxon>Glossiphoniidae</taxon>
        <taxon>Helobdella</taxon>
    </lineage>
</organism>
<comment type="similarity">
    <text evidence="2">Belongs to the HIBADH-related family. NP60 subfamily.</text>
</comment>
<dbReference type="GO" id="GO:0031491">
    <property type="term" value="F:nucleosome binding"/>
    <property type="evidence" value="ECO:0000318"/>
    <property type="project" value="GO_Central"/>
</dbReference>
<feature type="region of interest" description="Disordered" evidence="6">
    <location>
        <begin position="118"/>
        <end position="163"/>
    </location>
</feature>
<dbReference type="KEGG" id="hro:HELRODRAFT_106726"/>
<dbReference type="Pfam" id="PF14833">
    <property type="entry name" value="NAD_binding_11"/>
    <property type="match status" value="1"/>
</dbReference>
<dbReference type="FunCoup" id="T1EE43">
    <property type="interactions" value="1671"/>
</dbReference>
<dbReference type="Gene3D" id="3.40.50.720">
    <property type="entry name" value="NAD(P)-binding Rossmann-like Domain"/>
    <property type="match status" value="1"/>
</dbReference>
<evidence type="ECO:0000256" key="2">
    <source>
        <dbReference type="ARBA" id="ARBA00007598"/>
    </source>
</evidence>
<dbReference type="OrthoDB" id="21615at2759"/>
<dbReference type="OMA" id="NRTPGKC"/>
<dbReference type="SMART" id="SM00293">
    <property type="entry name" value="PWWP"/>
    <property type="match status" value="1"/>
</dbReference>
<dbReference type="InterPro" id="IPR000313">
    <property type="entry name" value="PWWP_dom"/>
</dbReference>
<gene>
    <name evidence="9" type="primary">20194845</name>
    <name evidence="8" type="ORF">HELRODRAFT_106726</name>
</gene>
<dbReference type="SUPFAM" id="SSF48179">
    <property type="entry name" value="6-phosphogluconate dehydrogenase C-terminal domain-like"/>
    <property type="match status" value="1"/>
</dbReference>
<dbReference type="EMBL" id="KB096742">
    <property type="protein sequence ID" value="ESO02559.1"/>
    <property type="molecule type" value="Genomic_DNA"/>
</dbReference>
<dbReference type="InterPro" id="IPR036291">
    <property type="entry name" value="NAD(P)-bd_dom_sf"/>
</dbReference>
<evidence type="ECO:0000313" key="9">
    <source>
        <dbReference type="EnsemblMetazoa" id="HelroP106726"/>
    </source>
</evidence>
<dbReference type="EMBL" id="AMQM01000926">
    <property type="status" value="NOT_ANNOTATED_CDS"/>
    <property type="molecule type" value="Genomic_DNA"/>
</dbReference>
<reference evidence="9" key="3">
    <citation type="submission" date="2015-06" db="UniProtKB">
        <authorList>
            <consortium name="EnsemblMetazoa"/>
        </authorList>
    </citation>
    <scope>IDENTIFICATION</scope>
</reference>
<dbReference type="InterPro" id="IPR035501">
    <property type="entry name" value="GLYR1_PWWP"/>
</dbReference>
<dbReference type="GO" id="GO:0051287">
    <property type="term" value="F:NAD binding"/>
    <property type="evidence" value="ECO:0007669"/>
    <property type="project" value="InterPro"/>
</dbReference>
<dbReference type="SUPFAM" id="SSF63748">
    <property type="entry name" value="Tudor/PWWP/MBT"/>
    <property type="match status" value="1"/>
</dbReference>
<dbReference type="EnsemblMetazoa" id="HelroT106726">
    <property type="protein sequence ID" value="HelroP106726"/>
    <property type="gene ID" value="HelroG106726"/>
</dbReference>
<evidence type="ECO:0000259" key="7">
    <source>
        <dbReference type="PROSITE" id="PS50812"/>
    </source>
</evidence>
<keyword evidence="10" id="KW-1185">Reference proteome</keyword>
<evidence type="ECO:0000256" key="1">
    <source>
        <dbReference type="ARBA" id="ARBA00004286"/>
    </source>
</evidence>
<dbReference type="InterPro" id="IPR051265">
    <property type="entry name" value="HIBADH-related_NP60_sf"/>
</dbReference>
<dbReference type="Pfam" id="PF03446">
    <property type="entry name" value="NAD_binding_2"/>
    <property type="match status" value="1"/>
</dbReference>
<feature type="domain" description="PWWP" evidence="7">
    <location>
        <begin position="7"/>
        <end position="66"/>
    </location>
</feature>
<dbReference type="CDD" id="cd05836">
    <property type="entry name" value="PWWP_GLYR1"/>
    <property type="match status" value="1"/>
</dbReference>
<dbReference type="GO" id="GO:0050661">
    <property type="term" value="F:NADP binding"/>
    <property type="evidence" value="ECO:0007669"/>
    <property type="project" value="InterPro"/>
</dbReference>
<evidence type="ECO:0000256" key="5">
    <source>
        <dbReference type="ARBA" id="ARBA00034140"/>
    </source>
</evidence>
<dbReference type="CTD" id="20194845"/>
<dbReference type="GO" id="GO:0003677">
    <property type="term" value="F:DNA binding"/>
    <property type="evidence" value="ECO:0000318"/>
    <property type="project" value="GO_Central"/>
</dbReference>
<proteinExistence type="inferred from homology"/>
<evidence type="ECO:0000256" key="4">
    <source>
        <dbReference type="ARBA" id="ARBA00030287"/>
    </source>
</evidence>
<comment type="subcellular location">
    <subcellularLocation>
        <location evidence="1">Chromosome</location>
    </subcellularLocation>
</comment>
<dbReference type="eggNOG" id="KOG1904">
    <property type="taxonomic scope" value="Eukaryota"/>
</dbReference>
<dbReference type="GO" id="GO:0140673">
    <property type="term" value="P:transcription elongation-coupled chromatin remodeling"/>
    <property type="evidence" value="ECO:0000318"/>
    <property type="project" value="GO_Central"/>
</dbReference>
<dbReference type="eggNOG" id="KOG0409">
    <property type="taxonomic scope" value="Eukaryota"/>
</dbReference>
<dbReference type="AlphaFoldDB" id="T1EE43"/>
<evidence type="ECO:0000313" key="8">
    <source>
        <dbReference type="EMBL" id="ESO02559.1"/>
    </source>
</evidence>
<dbReference type="InterPro" id="IPR006115">
    <property type="entry name" value="6PGDH_NADP-bd"/>
</dbReference>
<dbReference type="SUPFAM" id="SSF51735">
    <property type="entry name" value="NAD(P)-binding Rossmann-fold domains"/>
    <property type="match status" value="1"/>
</dbReference>
<keyword evidence="3" id="KW-0158">Chromosome</keyword>
<dbReference type="HOGENOM" id="CLU_018075_0_0_1"/>
<protein>
    <recommendedName>
        <fullName evidence="5">Cytokine-like nuclear factor N-PAC</fullName>
    </recommendedName>
    <alternativeName>
        <fullName evidence="4">Glyoxylate reductase 1 homolog</fullName>
    </alternativeName>
</protein>
<dbReference type="InParanoid" id="T1EE43"/>
<reference evidence="8 10" key="2">
    <citation type="journal article" date="2013" name="Nature">
        <title>Insights into bilaterian evolution from three spiralian genomes.</title>
        <authorList>
            <person name="Simakov O."/>
            <person name="Marletaz F."/>
            <person name="Cho S.J."/>
            <person name="Edsinger-Gonzales E."/>
            <person name="Havlak P."/>
            <person name="Hellsten U."/>
            <person name="Kuo D.H."/>
            <person name="Larsson T."/>
            <person name="Lv J."/>
            <person name="Arendt D."/>
            <person name="Savage R."/>
            <person name="Osoegawa K."/>
            <person name="de Jong P."/>
            <person name="Grimwood J."/>
            <person name="Chapman J.A."/>
            <person name="Shapiro H."/>
            <person name="Aerts A."/>
            <person name="Otillar R.P."/>
            <person name="Terry A.Y."/>
            <person name="Boore J.L."/>
            <person name="Grigoriev I.V."/>
            <person name="Lindberg D.R."/>
            <person name="Seaver E.C."/>
            <person name="Weisblat D.A."/>
            <person name="Putnam N.H."/>
            <person name="Rokhsar D.S."/>
        </authorList>
    </citation>
    <scope>NUCLEOTIDE SEQUENCE</scope>
</reference>
<dbReference type="GeneID" id="20194845"/>
<dbReference type="RefSeq" id="XP_009019967.1">
    <property type="nucleotide sequence ID" value="XM_009021719.1"/>
</dbReference>
<evidence type="ECO:0000313" key="10">
    <source>
        <dbReference type="Proteomes" id="UP000015101"/>
    </source>
</evidence>
<dbReference type="FunFam" id="3.40.50.720:FF:000058">
    <property type="entry name" value="Putative oxidoreductase GLYR1 homolog"/>
    <property type="match status" value="1"/>
</dbReference>
<dbReference type="InterPro" id="IPR013328">
    <property type="entry name" value="6PGD_dom2"/>
</dbReference>
<dbReference type="PANTHER" id="PTHR43580">
    <property type="entry name" value="OXIDOREDUCTASE GLYR1-RELATED"/>
    <property type="match status" value="1"/>
</dbReference>
<dbReference type="PROSITE" id="PS50812">
    <property type="entry name" value="PWWP"/>
    <property type="match status" value="1"/>
</dbReference>
<dbReference type="STRING" id="6412.T1EE43"/>
<dbReference type="Proteomes" id="UP000015101">
    <property type="component" value="Unassembled WGS sequence"/>
</dbReference>
<evidence type="ECO:0000256" key="6">
    <source>
        <dbReference type="SAM" id="MobiDB-lite"/>
    </source>
</evidence>
<name>T1EE43_HELRO</name>
<dbReference type="PANTHER" id="PTHR43580:SF2">
    <property type="entry name" value="CYTOKINE-LIKE NUCLEAR FACTOR N-PAC"/>
    <property type="match status" value="1"/>
</dbReference>
<reference evidence="10" key="1">
    <citation type="submission" date="2012-12" db="EMBL/GenBank/DDBJ databases">
        <authorList>
            <person name="Hellsten U."/>
            <person name="Grimwood J."/>
            <person name="Chapman J.A."/>
            <person name="Shapiro H."/>
            <person name="Aerts A."/>
            <person name="Otillar R.P."/>
            <person name="Terry A.Y."/>
            <person name="Boore J.L."/>
            <person name="Simakov O."/>
            <person name="Marletaz F."/>
            <person name="Cho S.-J."/>
            <person name="Edsinger-Gonzales E."/>
            <person name="Havlak P."/>
            <person name="Kuo D.-H."/>
            <person name="Larsson T."/>
            <person name="Lv J."/>
            <person name="Arendt D."/>
            <person name="Savage R."/>
            <person name="Osoegawa K."/>
            <person name="de Jong P."/>
            <person name="Lindberg D.R."/>
            <person name="Seaver E.C."/>
            <person name="Weisblat D.A."/>
            <person name="Putnam N.H."/>
            <person name="Grigoriev I.V."/>
            <person name="Rokhsar D.S."/>
        </authorList>
    </citation>
    <scope>NUCLEOTIDE SEQUENCE</scope>
</reference>
<accession>T1EE43</accession>